<keyword evidence="3" id="KW-1185">Reference proteome</keyword>
<dbReference type="PANTHER" id="PTHR12110">
    <property type="entry name" value="HYDROXYPYRUVATE ISOMERASE"/>
    <property type="match status" value="1"/>
</dbReference>
<accession>A0ABW0KAL3</accession>
<dbReference type="Gene3D" id="3.20.20.150">
    <property type="entry name" value="Divalent-metal-dependent TIM barrel enzymes"/>
    <property type="match status" value="1"/>
</dbReference>
<comment type="caution">
    <text evidence="2">The sequence shown here is derived from an EMBL/GenBank/DDBJ whole genome shotgun (WGS) entry which is preliminary data.</text>
</comment>
<proteinExistence type="predicted"/>
<dbReference type="GO" id="GO:0016853">
    <property type="term" value="F:isomerase activity"/>
    <property type="evidence" value="ECO:0007669"/>
    <property type="project" value="UniProtKB-KW"/>
</dbReference>
<dbReference type="EMBL" id="JBHSMJ010000022">
    <property type="protein sequence ID" value="MFC5449842.1"/>
    <property type="molecule type" value="Genomic_DNA"/>
</dbReference>
<organism evidence="2 3">
    <name type="scientific">Paenibacillus aestuarii</name>
    <dbReference type="NCBI Taxonomy" id="516965"/>
    <lineage>
        <taxon>Bacteria</taxon>
        <taxon>Bacillati</taxon>
        <taxon>Bacillota</taxon>
        <taxon>Bacilli</taxon>
        <taxon>Bacillales</taxon>
        <taxon>Paenibacillaceae</taxon>
        <taxon>Paenibacillus</taxon>
    </lineage>
</organism>
<evidence type="ECO:0000259" key="1">
    <source>
        <dbReference type="Pfam" id="PF01261"/>
    </source>
</evidence>
<dbReference type="InterPro" id="IPR013022">
    <property type="entry name" value="Xyl_isomerase-like_TIM-brl"/>
</dbReference>
<reference evidence="3" key="1">
    <citation type="journal article" date="2019" name="Int. J. Syst. Evol. Microbiol.">
        <title>The Global Catalogue of Microorganisms (GCM) 10K type strain sequencing project: providing services to taxonomists for standard genome sequencing and annotation.</title>
        <authorList>
            <consortium name="The Broad Institute Genomics Platform"/>
            <consortium name="The Broad Institute Genome Sequencing Center for Infectious Disease"/>
            <person name="Wu L."/>
            <person name="Ma J."/>
        </authorList>
    </citation>
    <scope>NUCLEOTIDE SEQUENCE [LARGE SCALE GENOMIC DNA]</scope>
    <source>
        <strain evidence="3">KACC 11904</strain>
    </source>
</reference>
<evidence type="ECO:0000313" key="3">
    <source>
        <dbReference type="Proteomes" id="UP001596044"/>
    </source>
</evidence>
<evidence type="ECO:0000313" key="2">
    <source>
        <dbReference type="EMBL" id="MFC5449842.1"/>
    </source>
</evidence>
<keyword evidence="2" id="KW-0413">Isomerase</keyword>
<sequence>MSLELGLQLYSVRESLRQNPIDTLQRIAEIGYKNLELALQNKDANIQAAGMSAADFRREIEGLGMKTVSCHARVNEDDMDRLLDFLQEIGSPTVVIPMALLNGRQHALDYCRTLNKYGEAARKRDISLYYHNHFQEFQEFEGEKIMDTLINNTDPELVKFELDTYWTVRGGEDPIHWIRKLGNRCDLFHQKDLPNSVEQVNFFEVFGTDAPITMDMMYQTQIPAQFTESGEGVLDIASYVKEIRSLNQAKYIFIEQDMTSRGELESIAISYRNMTELLKG</sequence>
<gene>
    <name evidence="2" type="ORF">ACFPOG_16435</name>
</gene>
<dbReference type="InterPro" id="IPR036237">
    <property type="entry name" value="Xyl_isomerase-like_sf"/>
</dbReference>
<feature type="domain" description="Xylose isomerase-like TIM barrel" evidence="1">
    <location>
        <begin position="25"/>
        <end position="256"/>
    </location>
</feature>
<dbReference type="Proteomes" id="UP001596044">
    <property type="component" value="Unassembled WGS sequence"/>
</dbReference>
<dbReference type="SUPFAM" id="SSF51658">
    <property type="entry name" value="Xylose isomerase-like"/>
    <property type="match status" value="1"/>
</dbReference>
<dbReference type="Pfam" id="PF01261">
    <property type="entry name" value="AP_endonuc_2"/>
    <property type="match status" value="1"/>
</dbReference>
<dbReference type="PANTHER" id="PTHR12110:SF41">
    <property type="entry name" value="INOSOSE DEHYDRATASE"/>
    <property type="match status" value="1"/>
</dbReference>
<dbReference type="RefSeq" id="WP_270884835.1">
    <property type="nucleotide sequence ID" value="NZ_JAQFVF010000080.1"/>
</dbReference>
<protein>
    <submittedName>
        <fullName evidence="2">Sugar phosphate isomerase/epimerase</fullName>
    </submittedName>
</protein>
<name>A0ABW0KAL3_9BACL</name>
<dbReference type="InterPro" id="IPR050312">
    <property type="entry name" value="IolE/XylAMocC-like"/>
</dbReference>